<dbReference type="SUPFAM" id="SSF53613">
    <property type="entry name" value="Ribokinase-like"/>
    <property type="match status" value="1"/>
</dbReference>
<proteinExistence type="predicted"/>
<evidence type="ECO:0000313" key="5">
    <source>
        <dbReference type="Proteomes" id="UP000236728"/>
    </source>
</evidence>
<dbReference type="OrthoDB" id="9813569at2"/>
<protein>
    <submittedName>
        <fullName evidence="4">Sugar or nucleoside kinase, ribokinase family</fullName>
    </submittedName>
</protein>
<gene>
    <name evidence="4" type="ORF">SAMN05421819_0988</name>
</gene>
<dbReference type="GO" id="GO:0016301">
    <property type="term" value="F:kinase activity"/>
    <property type="evidence" value="ECO:0007669"/>
    <property type="project" value="UniProtKB-KW"/>
</dbReference>
<dbReference type="PROSITE" id="PS00584">
    <property type="entry name" value="PFKB_KINASES_2"/>
    <property type="match status" value="1"/>
</dbReference>
<evidence type="ECO:0000259" key="3">
    <source>
        <dbReference type="Pfam" id="PF00294"/>
    </source>
</evidence>
<evidence type="ECO:0000256" key="1">
    <source>
        <dbReference type="ARBA" id="ARBA00022679"/>
    </source>
</evidence>
<reference evidence="4 5" key="1">
    <citation type="submission" date="2016-10" db="EMBL/GenBank/DDBJ databases">
        <authorList>
            <person name="de Groot N.N."/>
        </authorList>
    </citation>
    <scope>NUCLEOTIDE SEQUENCE [LARGE SCALE GENOMIC DNA]</scope>
    <source>
        <strain evidence="4 5">DSM 22489</strain>
    </source>
</reference>
<dbReference type="Pfam" id="PF00294">
    <property type="entry name" value="PfkB"/>
    <property type="match status" value="1"/>
</dbReference>
<dbReference type="Proteomes" id="UP000236728">
    <property type="component" value="Unassembled WGS sequence"/>
</dbReference>
<dbReference type="Gene3D" id="3.40.1190.20">
    <property type="match status" value="1"/>
</dbReference>
<evidence type="ECO:0000313" key="4">
    <source>
        <dbReference type="EMBL" id="SEF73380.1"/>
    </source>
</evidence>
<dbReference type="EMBL" id="FNVA01000001">
    <property type="protein sequence ID" value="SEF73380.1"/>
    <property type="molecule type" value="Genomic_DNA"/>
</dbReference>
<dbReference type="InterPro" id="IPR002173">
    <property type="entry name" value="Carboh/pur_kinase_PfkB_CS"/>
</dbReference>
<name>A0A1H5UEG4_9BACT</name>
<dbReference type="PANTHER" id="PTHR10584">
    <property type="entry name" value="SUGAR KINASE"/>
    <property type="match status" value="1"/>
</dbReference>
<dbReference type="InterPro" id="IPR029056">
    <property type="entry name" value="Ribokinase-like"/>
</dbReference>
<keyword evidence="1" id="KW-0808">Transferase</keyword>
<dbReference type="RefSeq" id="WP_103931836.1">
    <property type="nucleotide sequence ID" value="NZ_FNVA01000001.1"/>
</dbReference>
<accession>A0A1H5UEG4</accession>
<dbReference type="PANTHER" id="PTHR10584:SF166">
    <property type="entry name" value="RIBOKINASE"/>
    <property type="match status" value="1"/>
</dbReference>
<keyword evidence="2 4" id="KW-0418">Kinase</keyword>
<evidence type="ECO:0000256" key="2">
    <source>
        <dbReference type="ARBA" id="ARBA00022777"/>
    </source>
</evidence>
<keyword evidence="5" id="KW-1185">Reference proteome</keyword>
<feature type="domain" description="Carbohydrate kinase PfkB" evidence="3">
    <location>
        <begin position="9"/>
        <end position="294"/>
    </location>
</feature>
<sequence>MAAFDISIAGELNLDLVLYGLNEDLVTERELLASDFTCTLGSSSSILAYNLAVLGARVAFVTKVGEDALGGLALDRLRETTIDLSHVVKAPAGEQTGVTVLLAHGARRRILTYPGVMATMTTDEIDVDYLSTARHFHLSSLFLQRGLWPGIADLFRSLKKAGLTLSLDTNDDPEDRWDGPLPDLLPLLDILLPNDSEACRMTDCDNVEEALERLAAQVPLVAIKCGKRGALVARGKERWTVPALSVTPVDTIGAGDSFNAGFLSGYLQGLPPAVCAEMGNATAALSTLRPGGTEAFRDTALREAFLSEHLPSLAVR</sequence>
<dbReference type="AlphaFoldDB" id="A0A1H5UEG4"/>
<dbReference type="InterPro" id="IPR011611">
    <property type="entry name" value="PfkB_dom"/>
</dbReference>
<organism evidence="4 5">
    <name type="scientific">Bryocella elongata</name>
    <dbReference type="NCBI Taxonomy" id="863522"/>
    <lineage>
        <taxon>Bacteria</taxon>
        <taxon>Pseudomonadati</taxon>
        <taxon>Acidobacteriota</taxon>
        <taxon>Terriglobia</taxon>
        <taxon>Terriglobales</taxon>
        <taxon>Acidobacteriaceae</taxon>
        <taxon>Bryocella</taxon>
    </lineage>
</organism>
<dbReference type="CDD" id="cd01166">
    <property type="entry name" value="KdgK"/>
    <property type="match status" value="1"/>
</dbReference>